<dbReference type="PROSITE" id="PS00383">
    <property type="entry name" value="TYR_PHOSPHATASE_1"/>
    <property type="match status" value="1"/>
</dbReference>
<gene>
    <name evidence="7" type="ORF">CGI_10013262</name>
</gene>
<dbReference type="SMART" id="SM00404">
    <property type="entry name" value="PTPc_motif"/>
    <property type="match status" value="1"/>
</dbReference>
<dbReference type="InParanoid" id="K1Q783"/>
<evidence type="ECO:0000256" key="3">
    <source>
        <dbReference type="ARBA" id="ARBA00022912"/>
    </source>
</evidence>
<dbReference type="Gene3D" id="3.90.190.10">
    <property type="entry name" value="Protein tyrosine phosphatase superfamily"/>
    <property type="match status" value="1"/>
</dbReference>
<organism evidence="7">
    <name type="scientific">Magallana gigas</name>
    <name type="common">Pacific oyster</name>
    <name type="synonym">Crassostrea gigas</name>
    <dbReference type="NCBI Taxonomy" id="29159"/>
    <lineage>
        <taxon>Eukaryota</taxon>
        <taxon>Metazoa</taxon>
        <taxon>Spiralia</taxon>
        <taxon>Lophotrochozoa</taxon>
        <taxon>Mollusca</taxon>
        <taxon>Bivalvia</taxon>
        <taxon>Autobranchia</taxon>
        <taxon>Pteriomorphia</taxon>
        <taxon>Ostreida</taxon>
        <taxon>Ostreoidea</taxon>
        <taxon>Ostreidae</taxon>
        <taxon>Magallana</taxon>
    </lineage>
</organism>
<dbReference type="InterPro" id="IPR003595">
    <property type="entry name" value="Tyr_Pase_cat"/>
</dbReference>
<dbReference type="AlphaFoldDB" id="K1Q783"/>
<dbReference type="InterPro" id="IPR000387">
    <property type="entry name" value="Tyr_Pase_dom"/>
</dbReference>
<dbReference type="CDD" id="cd00047">
    <property type="entry name" value="PTPc"/>
    <property type="match status" value="1"/>
</dbReference>
<dbReference type="SUPFAM" id="SSF52799">
    <property type="entry name" value="(Phosphotyrosine protein) phosphatases II"/>
    <property type="match status" value="1"/>
</dbReference>
<evidence type="ECO:0000259" key="6">
    <source>
        <dbReference type="PROSITE" id="PS50056"/>
    </source>
</evidence>
<reference evidence="7" key="1">
    <citation type="journal article" date="2012" name="Nature">
        <title>The oyster genome reveals stress adaptation and complexity of shell formation.</title>
        <authorList>
            <person name="Zhang G."/>
            <person name="Fang X."/>
            <person name="Guo X."/>
            <person name="Li L."/>
            <person name="Luo R."/>
            <person name="Xu F."/>
            <person name="Yang P."/>
            <person name="Zhang L."/>
            <person name="Wang X."/>
            <person name="Qi H."/>
            <person name="Xiong Z."/>
            <person name="Que H."/>
            <person name="Xie Y."/>
            <person name="Holland P.W."/>
            <person name="Paps J."/>
            <person name="Zhu Y."/>
            <person name="Wu F."/>
            <person name="Chen Y."/>
            <person name="Wang J."/>
            <person name="Peng C."/>
            <person name="Meng J."/>
            <person name="Yang L."/>
            <person name="Liu J."/>
            <person name="Wen B."/>
            <person name="Zhang N."/>
            <person name="Huang Z."/>
            <person name="Zhu Q."/>
            <person name="Feng Y."/>
            <person name="Mount A."/>
            <person name="Hedgecock D."/>
            <person name="Xu Z."/>
            <person name="Liu Y."/>
            <person name="Domazet-Loso T."/>
            <person name="Du Y."/>
            <person name="Sun X."/>
            <person name="Zhang S."/>
            <person name="Liu B."/>
            <person name="Cheng P."/>
            <person name="Jiang X."/>
            <person name="Li J."/>
            <person name="Fan D."/>
            <person name="Wang W."/>
            <person name="Fu W."/>
            <person name="Wang T."/>
            <person name="Wang B."/>
            <person name="Zhang J."/>
            <person name="Peng Z."/>
            <person name="Li Y."/>
            <person name="Li N."/>
            <person name="Wang J."/>
            <person name="Chen M."/>
            <person name="He Y."/>
            <person name="Tan F."/>
            <person name="Song X."/>
            <person name="Zheng Q."/>
            <person name="Huang R."/>
            <person name="Yang H."/>
            <person name="Du X."/>
            <person name="Chen L."/>
            <person name="Yang M."/>
            <person name="Gaffney P.M."/>
            <person name="Wang S."/>
            <person name="Luo L."/>
            <person name="She Z."/>
            <person name="Ming Y."/>
            <person name="Huang W."/>
            <person name="Zhang S."/>
            <person name="Huang B."/>
            <person name="Zhang Y."/>
            <person name="Qu T."/>
            <person name="Ni P."/>
            <person name="Miao G."/>
            <person name="Wang J."/>
            <person name="Wang Q."/>
            <person name="Steinberg C.E."/>
            <person name="Wang H."/>
            <person name="Li N."/>
            <person name="Qian L."/>
            <person name="Zhang G."/>
            <person name="Li Y."/>
            <person name="Yang H."/>
            <person name="Liu X."/>
            <person name="Wang J."/>
            <person name="Yin Y."/>
            <person name="Wang J."/>
        </authorList>
    </citation>
    <scope>NUCLEOTIDE SEQUENCE [LARGE SCALE GENOMIC DNA]</scope>
    <source>
        <strain evidence="7">05x7-T-G4-1.051#20</strain>
    </source>
</reference>
<dbReference type="PANTHER" id="PTHR19134:SF449">
    <property type="entry name" value="TYROSINE-PROTEIN PHOSPHATASE 1"/>
    <property type="match status" value="1"/>
</dbReference>
<dbReference type="InterPro" id="IPR009030">
    <property type="entry name" value="Growth_fac_rcpt_cys_sf"/>
</dbReference>
<keyword evidence="2" id="KW-0378">Hydrolase</keyword>
<evidence type="ECO:0000256" key="1">
    <source>
        <dbReference type="ARBA" id="ARBA00013064"/>
    </source>
</evidence>
<dbReference type="InterPro" id="IPR016130">
    <property type="entry name" value="Tyr_Pase_AS"/>
</dbReference>
<dbReference type="PROSITE" id="PS50056">
    <property type="entry name" value="TYR_PHOSPHATASE_2"/>
    <property type="match status" value="1"/>
</dbReference>
<evidence type="ECO:0000313" key="7">
    <source>
        <dbReference type="EMBL" id="EKC27129.1"/>
    </source>
</evidence>
<dbReference type="SMART" id="SM00194">
    <property type="entry name" value="PTPc"/>
    <property type="match status" value="1"/>
</dbReference>
<protein>
    <recommendedName>
        <fullName evidence="1">protein-tyrosine-phosphatase</fullName>
        <ecNumber evidence="1">3.1.3.48</ecNumber>
    </recommendedName>
</protein>
<keyword evidence="7" id="KW-0675">Receptor</keyword>
<dbReference type="EC" id="3.1.3.48" evidence="1"/>
<dbReference type="PANTHER" id="PTHR19134">
    <property type="entry name" value="RECEPTOR-TYPE TYROSINE-PROTEIN PHOSPHATASE"/>
    <property type="match status" value="1"/>
</dbReference>
<dbReference type="GO" id="GO:0004725">
    <property type="term" value="F:protein tyrosine phosphatase activity"/>
    <property type="evidence" value="ECO:0007669"/>
    <property type="project" value="UniProtKB-EC"/>
</dbReference>
<dbReference type="SUPFAM" id="SSF57184">
    <property type="entry name" value="Growth factor receptor domain"/>
    <property type="match status" value="1"/>
</dbReference>
<feature type="domain" description="Tyrosine specific protein phosphatases" evidence="6">
    <location>
        <begin position="534"/>
        <end position="605"/>
    </location>
</feature>
<accession>K1Q783</accession>
<dbReference type="InterPro" id="IPR000242">
    <property type="entry name" value="PTP_cat"/>
</dbReference>
<feature type="domain" description="Tyrosine-protein phosphatase" evidence="5">
    <location>
        <begin position="362"/>
        <end position="614"/>
    </location>
</feature>
<dbReference type="HOGENOM" id="CLU_412368_0_0_1"/>
<dbReference type="InterPro" id="IPR050348">
    <property type="entry name" value="Protein-Tyr_Phosphatase"/>
</dbReference>
<evidence type="ECO:0000256" key="4">
    <source>
        <dbReference type="ARBA" id="ARBA00051722"/>
    </source>
</evidence>
<dbReference type="PROSITE" id="PS50055">
    <property type="entry name" value="TYR_PHOSPHATASE_PTP"/>
    <property type="match status" value="1"/>
</dbReference>
<dbReference type="InterPro" id="IPR029021">
    <property type="entry name" value="Prot-tyrosine_phosphatase-like"/>
</dbReference>
<dbReference type="Pfam" id="PF00102">
    <property type="entry name" value="Y_phosphatase"/>
    <property type="match status" value="1"/>
</dbReference>
<dbReference type="FunFam" id="3.90.190.10:FF:000102">
    <property type="entry name" value="Receptor-type tyrosine-protein phosphatase"/>
    <property type="match status" value="1"/>
</dbReference>
<evidence type="ECO:0000256" key="2">
    <source>
        <dbReference type="ARBA" id="ARBA00022801"/>
    </source>
</evidence>
<dbReference type="EMBL" id="JH817208">
    <property type="protein sequence ID" value="EKC27129.1"/>
    <property type="molecule type" value="Genomic_DNA"/>
</dbReference>
<evidence type="ECO:0000259" key="5">
    <source>
        <dbReference type="PROSITE" id="PS50055"/>
    </source>
</evidence>
<dbReference type="PRINTS" id="PR00700">
    <property type="entry name" value="PRTYPHPHTASE"/>
</dbReference>
<sequence length="666" mass="73916">MDTSSKVLDNLDTFYHSKDRSNASWFVRLDSVYDVKWILISIRGGTTAFPILETRQTSTNGSNIASLGCDGDMDTFSLTNSGGIQSWSMISKTKTTITWIFLSIGAAFPILETSQTSTNGSNIASFGCDGDMDTFSLTNSGGIQSWSMSLKTKTTITWIFLSIRAVCPRNHHGPNCAKCQKKCQSCDPITGKCTQCQSSLYGEYCNVSCPANCVDLICDHETGACNGCKNGFKGNHCEQGTTSLIVSTDLETTEDGNNADPIILWCMLVILAILVAVVIILFVHSKKKVNPIEGNVEDNGIIIEFHRGISTYESDLVEIVEDDPDEIEEEVITVEYNNLTSQRVSKNKFIEDLPSRKNNGALEREFIDLPSGLLESYSIALNTFNRNKNRYKGIYPYDHNCVKLRSDEDDTEGYVNASYIHGFGKEKAYIAAQGPFNQRTLEDFWGIVWQNDCTRIVMLTNLYEGDKMKCLKYWPDTELNIGSYTIELDGMDVFDSYTVRCLAVKYQEEVKKVTQFHFTAWPDNSVPEDVTSLISFRELLRSGITSSDGPIFVHCSAGIGRTGTFIAIDYLLEEAAVDQTVDVKGYVISLRHQRGKSIQTYEQYVFLHDAVVEGFTNTIEVLVHLMASIGLDKVAPGLSLVCRSRVNIGALGKLLYSPSALSPPRG</sequence>
<keyword evidence="3" id="KW-0904">Protein phosphatase</keyword>
<name>K1Q783_MAGGI</name>
<comment type="catalytic activity">
    <reaction evidence="4">
        <text>O-phospho-L-tyrosyl-[protein] + H2O = L-tyrosyl-[protein] + phosphate</text>
        <dbReference type="Rhea" id="RHEA:10684"/>
        <dbReference type="Rhea" id="RHEA-COMP:10136"/>
        <dbReference type="Rhea" id="RHEA-COMP:20101"/>
        <dbReference type="ChEBI" id="CHEBI:15377"/>
        <dbReference type="ChEBI" id="CHEBI:43474"/>
        <dbReference type="ChEBI" id="CHEBI:46858"/>
        <dbReference type="ChEBI" id="CHEBI:61978"/>
        <dbReference type="EC" id="3.1.3.48"/>
    </reaction>
</comment>
<proteinExistence type="predicted"/>